<dbReference type="Pfam" id="PF01121">
    <property type="entry name" value="CoaE"/>
    <property type="match status" value="1"/>
</dbReference>
<evidence type="ECO:0000256" key="3">
    <source>
        <dbReference type="HAMAP-Rule" id="MF_00376"/>
    </source>
</evidence>
<dbReference type="PANTHER" id="PTHR10695">
    <property type="entry name" value="DEPHOSPHO-COA KINASE-RELATED"/>
    <property type="match status" value="1"/>
</dbReference>
<evidence type="ECO:0000313" key="5">
    <source>
        <dbReference type="EMBL" id="GLC32175.1"/>
    </source>
</evidence>
<dbReference type="EMBL" id="BRXR01000001">
    <property type="protein sequence ID" value="GLC32175.1"/>
    <property type="molecule type" value="Genomic_DNA"/>
</dbReference>
<keyword evidence="2 3" id="KW-0067">ATP-binding</keyword>
<keyword evidence="3" id="KW-0808">Transferase</keyword>
<dbReference type="CDD" id="cd02022">
    <property type="entry name" value="DPCK"/>
    <property type="match status" value="1"/>
</dbReference>
<dbReference type="EC" id="2.7.1.24" evidence="3 4"/>
<proteinExistence type="inferred from homology"/>
<accession>A0ABQ5NA78</accession>
<comment type="pathway">
    <text evidence="3">Cofactor biosynthesis; coenzyme A biosynthesis; CoA from (R)-pantothenate: step 5/5.</text>
</comment>
<keyword evidence="3" id="KW-0173">Coenzyme A biosynthesis</keyword>
<dbReference type="InterPro" id="IPR027417">
    <property type="entry name" value="P-loop_NTPase"/>
</dbReference>
<comment type="caution">
    <text evidence="5">The sequence shown here is derived from an EMBL/GenBank/DDBJ whole genome shotgun (WGS) entry which is preliminary data.</text>
</comment>
<dbReference type="RefSeq" id="WP_264851484.1">
    <property type="nucleotide sequence ID" value="NZ_BRXR01000001.1"/>
</dbReference>
<evidence type="ECO:0000256" key="2">
    <source>
        <dbReference type="ARBA" id="ARBA00022840"/>
    </source>
</evidence>
<gene>
    <name evidence="3 5" type="primary">coaE</name>
    <name evidence="5" type="ORF">bsdE14_35850</name>
</gene>
<organism evidence="5 6">
    <name type="scientific">Clostridium omnivorum</name>
    <dbReference type="NCBI Taxonomy" id="1604902"/>
    <lineage>
        <taxon>Bacteria</taxon>
        <taxon>Bacillati</taxon>
        <taxon>Bacillota</taxon>
        <taxon>Clostridia</taxon>
        <taxon>Eubacteriales</taxon>
        <taxon>Clostridiaceae</taxon>
        <taxon>Clostridium</taxon>
    </lineage>
</organism>
<dbReference type="NCBIfam" id="TIGR00152">
    <property type="entry name" value="dephospho-CoA kinase"/>
    <property type="match status" value="1"/>
</dbReference>
<name>A0ABQ5NA78_9CLOT</name>
<comment type="similarity">
    <text evidence="3">Belongs to the CoaE family.</text>
</comment>
<feature type="binding site" evidence="3">
    <location>
        <begin position="11"/>
        <end position="16"/>
    </location>
    <ligand>
        <name>ATP</name>
        <dbReference type="ChEBI" id="CHEBI:30616"/>
    </ligand>
</feature>
<dbReference type="GO" id="GO:0016301">
    <property type="term" value="F:kinase activity"/>
    <property type="evidence" value="ECO:0007669"/>
    <property type="project" value="UniProtKB-KW"/>
</dbReference>
<dbReference type="SUPFAM" id="SSF52540">
    <property type="entry name" value="P-loop containing nucleoside triphosphate hydrolases"/>
    <property type="match status" value="1"/>
</dbReference>
<evidence type="ECO:0000256" key="4">
    <source>
        <dbReference type="NCBIfam" id="TIGR00152"/>
    </source>
</evidence>
<dbReference type="PROSITE" id="PS51219">
    <property type="entry name" value="DPCK"/>
    <property type="match status" value="1"/>
</dbReference>
<dbReference type="Gene3D" id="3.40.50.300">
    <property type="entry name" value="P-loop containing nucleotide triphosphate hydrolases"/>
    <property type="match status" value="1"/>
</dbReference>
<keyword evidence="3 5" id="KW-0418">Kinase</keyword>
<evidence type="ECO:0000256" key="1">
    <source>
        <dbReference type="ARBA" id="ARBA00022741"/>
    </source>
</evidence>
<keyword evidence="1 3" id="KW-0547">Nucleotide-binding</keyword>
<evidence type="ECO:0000313" key="6">
    <source>
        <dbReference type="Proteomes" id="UP001208567"/>
    </source>
</evidence>
<protein>
    <recommendedName>
        <fullName evidence="3 4">Dephospho-CoA kinase</fullName>
        <ecNumber evidence="3 4">2.7.1.24</ecNumber>
    </recommendedName>
    <alternativeName>
        <fullName evidence="3">Dephosphocoenzyme A kinase</fullName>
    </alternativeName>
</protein>
<comment type="subcellular location">
    <subcellularLocation>
        <location evidence="3">Cytoplasm</location>
    </subcellularLocation>
</comment>
<comment type="catalytic activity">
    <reaction evidence="3">
        <text>3'-dephospho-CoA + ATP = ADP + CoA + H(+)</text>
        <dbReference type="Rhea" id="RHEA:18245"/>
        <dbReference type="ChEBI" id="CHEBI:15378"/>
        <dbReference type="ChEBI" id="CHEBI:30616"/>
        <dbReference type="ChEBI" id="CHEBI:57287"/>
        <dbReference type="ChEBI" id="CHEBI:57328"/>
        <dbReference type="ChEBI" id="CHEBI:456216"/>
        <dbReference type="EC" id="2.7.1.24"/>
    </reaction>
</comment>
<dbReference type="Proteomes" id="UP001208567">
    <property type="component" value="Unassembled WGS sequence"/>
</dbReference>
<sequence>MIKVGLTGGIGSGKSTVSKILKEIGIPVIDADIISRDIFKIYPEVVEKIKHQFGEQYFDEEGQLRRKALGNLIFKNHELRKVLEDITIPFIELEINNQFSQYNRKGCKLCVLDAPTLIEHGIHKQMDKNILVWVDIDTQVSRVKSRDKISIDQVMDRIHSQIPLNDKRDLVDFIVDNCGSIEETKAQLKAILAEIYRYEGEQ</sequence>
<reference evidence="5 6" key="1">
    <citation type="journal article" date="2024" name="Int. J. Syst. Evol. Microbiol.">
        <title>Clostridium omnivorum sp. nov., isolated from anoxic soil under the treatment of reductive soil disinfestation.</title>
        <authorList>
            <person name="Ueki A."/>
            <person name="Tonouchi A."/>
            <person name="Kaku N."/>
            <person name="Honma S."/>
            <person name="Ueki K."/>
        </authorList>
    </citation>
    <scope>NUCLEOTIDE SEQUENCE [LARGE SCALE GENOMIC DNA]</scope>
    <source>
        <strain evidence="5 6">E14</strain>
    </source>
</reference>
<dbReference type="HAMAP" id="MF_00376">
    <property type="entry name" value="Dephospho_CoA_kinase"/>
    <property type="match status" value="1"/>
</dbReference>
<dbReference type="PANTHER" id="PTHR10695:SF46">
    <property type="entry name" value="BIFUNCTIONAL COENZYME A SYNTHASE-RELATED"/>
    <property type="match status" value="1"/>
</dbReference>
<keyword evidence="3" id="KW-0963">Cytoplasm</keyword>
<keyword evidence="6" id="KW-1185">Reference proteome</keyword>
<comment type="function">
    <text evidence="3">Catalyzes the phosphorylation of the 3'-hydroxyl group of dephosphocoenzyme A to form coenzyme A.</text>
</comment>
<dbReference type="InterPro" id="IPR001977">
    <property type="entry name" value="Depp_CoAkinase"/>
</dbReference>